<reference evidence="9 10" key="1">
    <citation type="submission" date="2019-03" db="EMBL/GenBank/DDBJ databases">
        <title>Genomic Encyclopedia of Type Strains, Phase IV (KMG-IV): sequencing the most valuable type-strain genomes for metagenomic binning, comparative biology and taxonomic classification.</title>
        <authorList>
            <person name="Goeker M."/>
        </authorList>
    </citation>
    <scope>NUCLEOTIDE SEQUENCE [LARGE SCALE GENOMIC DNA]</scope>
    <source>
        <strain evidence="9 10">DSM 24455</strain>
    </source>
</reference>
<keyword evidence="7" id="KW-0418">Kinase</keyword>
<dbReference type="GO" id="GO:0016301">
    <property type="term" value="F:kinase activity"/>
    <property type="evidence" value="ECO:0007669"/>
    <property type="project" value="UniProtKB-KW"/>
</dbReference>
<organism evidence="9 10">
    <name type="scientific">Fonticella tunisiensis</name>
    <dbReference type="NCBI Taxonomy" id="1096341"/>
    <lineage>
        <taxon>Bacteria</taxon>
        <taxon>Bacillati</taxon>
        <taxon>Bacillota</taxon>
        <taxon>Clostridia</taxon>
        <taxon>Eubacteriales</taxon>
        <taxon>Clostridiaceae</taxon>
        <taxon>Fonticella</taxon>
    </lineage>
</organism>
<name>A0A4R7KE25_9CLOT</name>
<dbReference type="EMBL" id="SOAZ01000019">
    <property type="protein sequence ID" value="TDT51303.1"/>
    <property type="molecule type" value="Genomic_DNA"/>
</dbReference>
<dbReference type="AlphaFoldDB" id="A0A4R7KE25"/>
<dbReference type="InterPro" id="IPR051471">
    <property type="entry name" value="Bacterial_PTS_sugar_comp"/>
</dbReference>
<keyword evidence="5" id="KW-0808">Transferase</keyword>
<dbReference type="PANTHER" id="PTHR33799">
    <property type="entry name" value="PTS PERMEASE-RELATED-RELATED"/>
    <property type="match status" value="1"/>
</dbReference>
<dbReference type="GO" id="GO:0009401">
    <property type="term" value="P:phosphoenolpyruvate-dependent sugar phosphotransferase system"/>
    <property type="evidence" value="ECO:0007669"/>
    <property type="project" value="UniProtKB-KW"/>
</dbReference>
<evidence type="ECO:0000256" key="5">
    <source>
        <dbReference type="ARBA" id="ARBA00022679"/>
    </source>
</evidence>
<dbReference type="GO" id="GO:0005737">
    <property type="term" value="C:cytoplasm"/>
    <property type="evidence" value="ECO:0007669"/>
    <property type="project" value="UniProtKB-SubCell"/>
</dbReference>
<evidence type="ECO:0000313" key="10">
    <source>
        <dbReference type="Proteomes" id="UP000295325"/>
    </source>
</evidence>
<evidence type="ECO:0000256" key="6">
    <source>
        <dbReference type="ARBA" id="ARBA00022683"/>
    </source>
</evidence>
<evidence type="ECO:0000256" key="3">
    <source>
        <dbReference type="ARBA" id="ARBA00022490"/>
    </source>
</evidence>
<dbReference type="InterPro" id="IPR004701">
    <property type="entry name" value="PTS_EIIA_man-typ"/>
</dbReference>
<keyword evidence="3" id="KW-0963">Cytoplasm</keyword>
<feature type="domain" description="PTS EIIA type-4" evidence="8">
    <location>
        <begin position="3"/>
        <end position="126"/>
    </location>
</feature>
<evidence type="ECO:0000256" key="1">
    <source>
        <dbReference type="ARBA" id="ARBA00004496"/>
    </source>
</evidence>
<evidence type="ECO:0000313" key="9">
    <source>
        <dbReference type="EMBL" id="TDT51303.1"/>
    </source>
</evidence>
<proteinExistence type="predicted"/>
<protein>
    <submittedName>
        <fullName evidence="9">PTS system mannose-specific IIA component</fullName>
    </submittedName>
</protein>
<keyword evidence="10" id="KW-1185">Reference proteome</keyword>
<dbReference type="Proteomes" id="UP000295325">
    <property type="component" value="Unassembled WGS sequence"/>
</dbReference>
<evidence type="ECO:0000256" key="4">
    <source>
        <dbReference type="ARBA" id="ARBA00022597"/>
    </source>
</evidence>
<dbReference type="PROSITE" id="PS51096">
    <property type="entry name" value="PTS_EIIA_TYPE_4"/>
    <property type="match status" value="1"/>
</dbReference>
<dbReference type="PANTHER" id="PTHR33799:SF1">
    <property type="entry name" value="PTS SYSTEM MANNOSE-SPECIFIC EIIAB COMPONENT-RELATED"/>
    <property type="match status" value="1"/>
</dbReference>
<dbReference type="SUPFAM" id="SSF53062">
    <property type="entry name" value="PTS system fructose IIA component-like"/>
    <property type="match status" value="1"/>
</dbReference>
<dbReference type="Pfam" id="PF03610">
    <property type="entry name" value="EIIA-man"/>
    <property type="match status" value="1"/>
</dbReference>
<keyword evidence="6" id="KW-0598">Phosphotransferase system</keyword>
<evidence type="ECO:0000259" key="8">
    <source>
        <dbReference type="PROSITE" id="PS51096"/>
    </source>
</evidence>
<dbReference type="GO" id="GO:0016020">
    <property type="term" value="C:membrane"/>
    <property type="evidence" value="ECO:0007669"/>
    <property type="project" value="InterPro"/>
</dbReference>
<dbReference type="InterPro" id="IPR033887">
    <property type="entry name" value="PTS_IIA_man"/>
</dbReference>
<sequence length="131" mass="14581">MKKKFLLIITHGNFGKELLKSVEMIMGEQEDAAALGLNLGDDVDVLRADVERIIAENEKADKDTIVLVDLLGGSPSNVGLYALKNHDIKVITGVNMLMLIEFFSSREFEELEDLVEKMINSGVEGIKKFQK</sequence>
<comment type="subcellular location">
    <subcellularLocation>
        <location evidence="1">Cytoplasm</location>
    </subcellularLocation>
</comment>
<dbReference type="RefSeq" id="WP_133628744.1">
    <property type="nucleotide sequence ID" value="NZ_SOAZ01000019.1"/>
</dbReference>
<accession>A0A4R7KE25</accession>
<dbReference type="CDD" id="cd00006">
    <property type="entry name" value="PTS_IIA_man"/>
    <property type="match status" value="1"/>
</dbReference>
<keyword evidence="2" id="KW-0813">Transport</keyword>
<keyword evidence="4" id="KW-0762">Sugar transport</keyword>
<dbReference type="InterPro" id="IPR036662">
    <property type="entry name" value="PTS_EIIA_man-typ_sf"/>
</dbReference>
<evidence type="ECO:0000256" key="2">
    <source>
        <dbReference type="ARBA" id="ARBA00022448"/>
    </source>
</evidence>
<dbReference type="OrthoDB" id="9799827at2"/>
<comment type="caution">
    <text evidence="9">The sequence shown here is derived from an EMBL/GenBank/DDBJ whole genome shotgun (WGS) entry which is preliminary data.</text>
</comment>
<evidence type="ECO:0000256" key="7">
    <source>
        <dbReference type="ARBA" id="ARBA00022777"/>
    </source>
</evidence>
<dbReference type="Gene3D" id="3.40.50.510">
    <property type="entry name" value="Phosphotransferase system, mannose-type IIA component"/>
    <property type="match status" value="1"/>
</dbReference>
<gene>
    <name evidence="9" type="ORF">EDD71_11933</name>
</gene>